<keyword evidence="4" id="KW-0804">Transcription</keyword>
<dbReference type="CDD" id="cd00266">
    <property type="entry name" value="MADS_SRF_like"/>
    <property type="match status" value="1"/>
</dbReference>
<dbReference type="PANTHER" id="PTHR48019">
    <property type="entry name" value="SERUM RESPONSE FACTOR HOMOLOG"/>
    <property type="match status" value="1"/>
</dbReference>
<dbReference type="InterPro" id="IPR002100">
    <property type="entry name" value="TF_MADSbox"/>
</dbReference>
<dbReference type="PRINTS" id="PR00404">
    <property type="entry name" value="MADSDOMAIN"/>
</dbReference>
<keyword evidence="2" id="KW-0805">Transcription regulation</keyword>
<keyword evidence="6" id="KW-0175">Coiled coil</keyword>
<dbReference type="InterPro" id="IPR036879">
    <property type="entry name" value="TF_MADSbox_sf"/>
</dbReference>
<evidence type="ECO:0000256" key="1">
    <source>
        <dbReference type="ARBA" id="ARBA00004123"/>
    </source>
</evidence>
<comment type="caution">
    <text evidence="8">The sequence shown here is derived from an EMBL/GenBank/DDBJ whole genome shotgun (WGS) entry which is preliminary data.</text>
</comment>
<evidence type="ECO:0000256" key="4">
    <source>
        <dbReference type="ARBA" id="ARBA00023163"/>
    </source>
</evidence>
<dbReference type="InterPro" id="IPR050142">
    <property type="entry name" value="MADS-box/MEF2_TF"/>
</dbReference>
<keyword evidence="9" id="KW-1185">Reference proteome</keyword>
<evidence type="ECO:0000256" key="2">
    <source>
        <dbReference type="ARBA" id="ARBA00023015"/>
    </source>
</evidence>
<dbReference type="SMART" id="SM00432">
    <property type="entry name" value="MADS"/>
    <property type="match status" value="1"/>
</dbReference>
<dbReference type="Proteomes" id="UP001396334">
    <property type="component" value="Unassembled WGS sequence"/>
</dbReference>
<feature type="domain" description="MADS-box" evidence="7">
    <location>
        <begin position="1"/>
        <end position="52"/>
    </location>
</feature>
<feature type="coiled-coil region" evidence="6">
    <location>
        <begin position="130"/>
        <end position="157"/>
    </location>
</feature>
<keyword evidence="3" id="KW-0238">DNA-binding</keyword>
<evidence type="ECO:0000256" key="3">
    <source>
        <dbReference type="ARBA" id="ARBA00023125"/>
    </source>
</evidence>
<gene>
    <name evidence="8" type="ORF">V6N11_032947</name>
</gene>
<evidence type="ECO:0000313" key="9">
    <source>
        <dbReference type="Proteomes" id="UP001396334"/>
    </source>
</evidence>
<proteinExistence type="predicted"/>
<name>A0ABR2NCR7_9ROSI</name>
<dbReference type="InterPro" id="IPR033897">
    <property type="entry name" value="SRF-like_MADS-box"/>
</dbReference>
<protein>
    <recommendedName>
        <fullName evidence="7">MADS-box domain-containing protein</fullName>
    </recommendedName>
</protein>
<dbReference type="SUPFAM" id="SSF55455">
    <property type="entry name" value="SRF-like"/>
    <property type="match status" value="1"/>
</dbReference>
<evidence type="ECO:0000256" key="6">
    <source>
        <dbReference type="SAM" id="Coils"/>
    </source>
</evidence>
<comment type="subcellular location">
    <subcellularLocation>
        <location evidence="1">Nucleus</location>
    </subcellularLocation>
</comment>
<sequence length="355" mass="40786">MGRGKLNMKYIDKDKVRVSTYEKRKKGLLKKAKEFSILCGVETCVIIYGPKSDDSLVKLEIWPPVHAEVMNVINKYKGKPLHIREKKCFNVLDFFAIRQKKLDDEISKLRKANREAKFCTWDDRINTFSVNQLSALLARLDSNLEIVKNRIKMIKGNHQPLIQDSKPMILGGAAETQLLDPRLNHYNNQARSSLFQKNFDMEITKQHQQQHQQQQQQQHPMFIVPSYNPFSSSTEPLQWQPFNLNPTENPMTMVPTNGALDFTHVDGECSSSNINHMSQSAQTFNYDPAAASQMVDNVALNNQPWGVPICCIYGQIMQPMTPFMQPPMSSFPSQFGEPYRNVGDRNLSMNKKQKF</sequence>
<keyword evidence="5" id="KW-0539">Nucleus</keyword>
<evidence type="ECO:0000256" key="5">
    <source>
        <dbReference type="ARBA" id="ARBA00023242"/>
    </source>
</evidence>
<dbReference type="PROSITE" id="PS50066">
    <property type="entry name" value="MADS_BOX_2"/>
    <property type="match status" value="1"/>
</dbReference>
<evidence type="ECO:0000313" key="8">
    <source>
        <dbReference type="EMBL" id="KAK8973817.1"/>
    </source>
</evidence>
<reference evidence="8 9" key="1">
    <citation type="journal article" date="2024" name="G3 (Bethesda)">
        <title>Genome assembly of Hibiscus sabdariffa L. provides insights into metabolisms of medicinal natural products.</title>
        <authorList>
            <person name="Kim T."/>
        </authorList>
    </citation>
    <scope>NUCLEOTIDE SEQUENCE [LARGE SCALE GENOMIC DNA]</scope>
    <source>
        <strain evidence="8">TK-2024</strain>
        <tissue evidence="8">Old leaves</tissue>
    </source>
</reference>
<accession>A0ABR2NCR7</accession>
<organism evidence="8 9">
    <name type="scientific">Hibiscus sabdariffa</name>
    <name type="common">roselle</name>
    <dbReference type="NCBI Taxonomy" id="183260"/>
    <lineage>
        <taxon>Eukaryota</taxon>
        <taxon>Viridiplantae</taxon>
        <taxon>Streptophyta</taxon>
        <taxon>Embryophyta</taxon>
        <taxon>Tracheophyta</taxon>
        <taxon>Spermatophyta</taxon>
        <taxon>Magnoliopsida</taxon>
        <taxon>eudicotyledons</taxon>
        <taxon>Gunneridae</taxon>
        <taxon>Pentapetalae</taxon>
        <taxon>rosids</taxon>
        <taxon>malvids</taxon>
        <taxon>Malvales</taxon>
        <taxon>Malvaceae</taxon>
        <taxon>Malvoideae</taxon>
        <taxon>Hibiscus</taxon>
    </lineage>
</organism>
<evidence type="ECO:0000259" key="7">
    <source>
        <dbReference type="PROSITE" id="PS50066"/>
    </source>
</evidence>
<dbReference type="Gene3D" id="3.40.1810.10">
    <property type="entry name" value="Transcription factor, MADS-box"/>
    <property type="match status" value="1"/>
</dbReference>
<dbReference type="Pfam" id="PF00319">
    <property type="entry name" value="SRF-TF"/>
    <property type="match status" value="1"/>
</dbReference>
<dbReference type="EMBL" id="JBBPBN010000176">
    <property type="protein sequence ID" value="KAK8973817.1"/>
    <property type="molecule type" value="Genomic_DNA"/>
</dbReference>